<evidence type="ECO:0000256" key="3">
    <source>
        <dbReference type="ARBA" id="ARBA00022723"/>
    </source>
</evidence>
<dbReference type="InterPro" id="IPR002933">
    <property type="entry name" value="Peptidase_M20"/>
</dbReference>
<organism evidence="7 8">
    <name type="scientific">Engelhardtia mirabilis</name>
    <dbReference type="NCBI Taxonomy" id="2528011"/>
    <lineage>
        <taxon>Bacteria</taxon>
        <taxon>Pseudomonadati</taxon>
        <taxon>Planctomycetota</taxon>
        <taxon>Planctomycetia</taxon>
        <taxon>Planctomycetia incertae sedis</taxon>
        <taxon>Engelhardtia</taxon>
    </lineage>
</organism>
<gene>
    <name evidence="7" type="primary">argE</name>
    <name evidence="7" type="ORF">Pla133_34370</name>
</gene>
<name>A0A518BMY0_9BACT</name>
<dbReference type="SUPFAM" id="SSF55031">
    <property type="entry name" value="Bacterial exopeptidase dimerisation domain"/>
    <property type="match status" value="1"/>
</dbReference>
<keyword evidence="4 7" id="KW-0378">Hydrolase</keyword>
<evidence type="ECO:0000256" key="2">
    <source>
        <dbReference type="ARBA" id="ARBA00006247"/>
    </source>
</evidence>
<sequence length="360" mass="37494">MEGHRTGVGRTGPAASALVAELLDWIEVASVSGTEAPFTDLARRALERRGLDVEPIDVGAGRASLFARVGSPRVVLCTHLDTVPPWFGARADRTHVHGRGACDAKGVALAMAEASRRLVDGGLGDFGLLWTVGEEVDSDGALAAQRALVSGALELDQAPSFIVVGEPTGNRFVRGHKGMLRAALRAKGVPSHSSDPRGPSAVHALVGCCARLIGQDWGQHPVFGAGSLNVGVIAGGVADNVVAGEAHADLLVRAVEGPKEVEARLRGGLSGEVELDVHVRYGPVEFLVPEGEPAEVVAFGTDAPYLPAWGQPLLMGPGDIADAHTEHERIAIGELERGIARYVDLVPALLERAVAQGTRG</sequence>
<dbReference type="PANTHER" id="PTHR43808:SF8">
    <property type="entry name" value="PEPTIDASE M20 DIMERISATION DOMAIN-CONTAINING PROTEIN"/>
    <property type="match status" value="1"/>
</dbReference>
<evidence type="ECO:0000256" key="4">
    <source>
        <dbReference type="ARBA" id="ARBA00022801"/>
    </source>
</evidence>
<evidence type="ECO:0000313" key="7">
    <source>
        <dbReference type="EMBL" id="QDU68341.1"/>
    </source>
</evidence>
<dbReference type="Proteomes" id="UP000316921">
    <property type="component" value="Chromosome"/>
</dbReference>
<evidence type="ECO:0000259" key="6">
    <source>
        <dbReference type="Pfam" id="PF07687"/>
    </source>
</evidence>
<dbReference type="EC" id="3.5.1.16" evidence="7"/>
<protein>
    <submittedName>
        <fullName evidence="7">Acetylornithine deacetylase</fullName>
        <ecNumber evidence="7">3.5.1.16</ecNumber>
    </submittedName>
</protein>
<dbReference type="Pfam" id="PF07687">
    <property type="entry name" value="M20_dimer"/>
    <property type="match status" value="1"/>
</dbReference>
<accession>A0A518BMY0</accession>
<dbReference type="GO" id="GO:0046872">
    <property type="term" value="F:metal ion binding"/>
    <property type="evidence" value="ECO:0007669"/>
    <property type="project" value="UniProtKB-KW"/>
</dbReference>
<feature type="domain" description="Peptidase M20 dimerisation" evidence="6">
    <location>
        <begin position="175"/>
        <end position="257"/>
    </location>
</feature>
<dbReference type="InterPro" id="IPR050072">
    <property type="entry name" value="Peptidase_M20A"/>
</dbReference>
<dbReference type="Pfam" id="PF01546">
    <property type="entry name" value="Peptidase_M20"/>
    <property type="match status" value="1"/>
</dbReference>
<evidence type="ECO:0000256" key="5">
    <source>
        <dbReference type="ARBA" id="ARBA00022833"/>
    </source>
</evidence>
<keyword evidence="8" id="KW-1185">Reference proteome</keyword>
<dbReference type="InterPro" id="IPR011650">
    <property type="entry name" value="Peptidase_M20_dimer"/>
</dbReference>
<reference evidence="7 8" key="1">
    <citation type="submission" date="2019-02" db="EMBL/GenBank/DDBJ databases">
        <title>Deep-cultivation of Planctomycetes and their phenomic and genomic characterization uncovers novel biology.</title>
        <authorList>
            <person name="Wiegand S."/>
            <person name="Jogler M."/>
            <person name="Boedeker C."/>
            <person name="Pinto D."/>
            <person name="Vollmers J."/>
            <person name="Rivas-Marin E."/>
            <person name="Kohn T."/>
            <person name="Peeters S.H."/>
            <person name="Heuer A."/>
            <person name="Rast P."/>
            <person name="Oberbeckmann S."/>
            <person name="Bunk B."/>
            <person name="Jeske O."/>
            <person name="Meyerdierks A."/>
            <person name="Storesund J.E."/>
            <person name="Kallscheuer N."/>
            <person name="Luecker S."/>
            <person name="Lage O.M."/>
            <person name="Pohl T."/>
            <person name="Merkel B.J."/>
            <person name="Hornburger P."/>
            <person name="Mueller R.-W."/>
            <person name="Bruemmer F."/>
            <person name="Labrenz M."/>
            <person name="Spormann A.M."/>
            <person name="Op den Camp H."/>
            <person name="Overmann J."/>
            <person name="Amann R."/>
            <person name="Jetten M.S.M."/>
            <person name="Mascher T."/>
            <person name="Medema M.H."/>
            <person name="Devos D.P."/>
            <person name="Kaster A.-K."/>
            <person name="Ovreas L."/>
            <person name="Rohde M."/>
            <person name="Galperin M.Y."/>
            <person name="Jogler C."/>
        </authorList>
    </citation>
    <scope>NUCLEOTIDE SEQUENCE [LARGE SCALE GENOMIC DNA]</scope>
    <source>
        <strain evidence="7 8">Pla133</strain>
    </source>
</reference>
<dbReference type="RefSeq" id="WP_145067268.1">
    <property type="nucleotide sequence ID" value="NZ_CP036287.1"/>
</dbReference>
<dbReference type="Gene3D" id="3.40.630.10">
    <property type="entry name" value="Zn peptidases"/>
    <property type="match status" value="1"/>
</dbReference>
<comment type="cofactor">
    <cofactor evidence="1">
        <name>Zn(2+)</name>
        <dbReference type="ChEBI" id="CHEBI:29105"/>
    </cofactor>
</comment>
<dbReference type="Gene3D" id="3.30.70.360">
    <property type="match status" value="1"/>
</dbReference>
<dbReference type="InterPro" id="IPR036264">
    <property type="entry name" value="Bact_exopeptidase_dim_dom"/>
</dbReference>
<dbReference type="EMBL" id="CP036287">
    <property type="protein sequence ID" value="QDU68341.1"/>
    <property type="molecule type" value="Genomic_DNA"/>
</dbReference>
<dbReference type="GO" id="GO:0008777">
    <property type="term" value="F:acetylornithine deacetylase activity"/>
    <property type="evidence" value="ECO:0007669"/>
    <property type="project" value="UniProtKB-EC"/>
</dbReference>
<evidence type="ECO:0000313" key="8">
    <source>
        <dbReference type="Proteomes" id="UP000316921"/>
    </source>
</evidence>
<proteinExistence type="inferred from homology"/>
<dbReference type="PANTHER" id="PTHR43808">
    <property type="entry name" value="ACETYLORNITHINE DEACETYLASE"/>
    <property type="match status" value="1"/>
</dbReference>
<dbReference type="SUPFAM" id="SSF53187">
    <property type="entry name" value="Zn-dependent exopeptidases"/>
    <property type="match status" value="1"/>
</dbReference>
<keyword evidence="5" id="KW-0862">Zinc</keyword>
<evidence type="ECO:0000256" key="1">
    <source>
        <dbReference type="ARBA" id="ARBA00001947"/>
    </source>
</evidence>
<dbReference type="AlphaFoldDB" id="A0A518BMY0"/>
<dbReference type="KEGG" id="pbap:Pla133_34370"/>
<comment type="similarity">
    <text evidence="2">Belongs to the peptidase M20A family.</text>
</comment>
<keyword evidence="3" id="KW-0479">Metal-binding</keyword>